<sequence length="290" mass="33935">MMEDYPEKVHFKLKKRARKGIPDSYRGAAWKALTCCRQLREENPSINYYSLLKIKASKKDVDYIFKDISRTFPKHEYFEDAYGKGQKTLFNVLKNLALVNKDTGYVQGMGYITAILLMYMDEEDAFWTMISILSKFGLKKYYLPSMPGLLEAFYVLQQLIKDKLPKVHEFLKKNKMSPSMYATQWFMTIFTVGFNFDCTVRAFDAFFAEGPKIIYRIALYILKQNETKLTQDKVEISDFFAIMSDYNKNLNPDDLIQGASKIDITRKQIVMYEKEYEEGPDEEILKLACV</sequence>
<dbReference type="FunFam" id="1.10.8.270:FF:000001">
    <property type="entry name" value="TBC1 domain family member 1"/>
    <property type="match status" value="1"/>
</dbReference>
<dbReference type="Pfam" id="PF00566">
    <property type="entry name" value="RabGAP-TBC"/>
    <property type="match status" value="1"/>
</dbReference>
<dbReference type="Gene3D" id="1.10.472.80">
    <property type="entry name" value="Ypt/Rab-GAP domain of gyp1p, domain 3"/>
    <property type="match status" value="1"/>
</dbReference>
<gene>
    <name evidence="3" type="ORF">EHAR0213_LOCUS15534</name>
</gene>
<dbReference type="EMBL" id="HBII01036683">
    <property type="protein sequence ID" value="CAE0356617.1"/>
    <property type="molecule type" value="Transcribed_RNA"/>
</dbReference>
<organism evidence="3">
    <name type="scientific">Euplotes harpa</name>
    <dbReference type="NCBI Taxonomy" id="151035"/>
    <lineage>
        <taxon>Eukaryota</taxon>
        <taxon>Sar</taxon>
        <taxon>Alveolata</taxon>
        <taxon>Ciliophora</taxon>
        <taxon>Intramacronucleata</taxon>
        <taxon>Spirotrichea</taxon>
        <taxon>Hypotrichia</taxon>
        <taxon>Euplotida</taxon>
        <taxon>Euplotidae</taxon>
        <taxon>Euplotes</taxon>
    </lineage>
</organism>
<dbReference type="GO" id="GO:0031267">
    <property type="term" value="F:small GTPase binding"/>
    <property type="evidence" value="ECO:0007669"/>
    <property type="project" value="TreeGrafter"/>
</dbReference>
<proteinExistence type="predicted"/>
<evidence type="ECO:0000259" key="2">
    <source>
        <dbReference type="PROSITE" id="PS50086"/>
    </source>
</evidence>
<name>A0A7S3NEY2_9SPIT</name>
<dbReference type="InterPro" id="IPR000195">
    <property type="entry name" value="Rab-GAP-TBC_dom"/>
</dbReference>
<dbReference type="GO" id="GO:0005096">
    <property type="term" value="F:GTPase activator activity"/>
    <property type="evidence" value="ECO:0007669"/>
    <property type="project" value="UniProtKB-KW"/>
</dbReference>
<dbReference type="AlphaFoldDB" id="A0A7S3NEY2"/>
<protein>
    <recommendedName>
        <fullName evidence="2">Rab-GAP TBC domain-containing protein</fullName>
    </recommendedName>
</protein>
<evidence type="ECO:0000313" key="3">
    <source>
        <dbReference type="EMBL" id="CAE0356617.1"/>
    </source>
</evidence>
<dbReference type="SMART" id="SM00164">
    <property type="entry name" value="TBC"/>
    <property type="match status" value="1"/>
</dbReference>
<accession>A0A7S3NEY2</accession>
<dbReference type="InterPro" id="IPR050302">
    <property type="entry name" value="Rab_GAP_TBC_domain"/>
</dbReference>
<keyword evidence="1" id="KW-0343">GTPase activation</keyword>
<reference evidence="3" key="1">
    <citation type="submission" date="2021-01" db="EMBL/GenBank/DDBJ databases">
        <authorList>
            <person name="Corre E."/>
            <person name="Pelletier E."/>
            <person name="Niang G."/>
            <person name="Scheremetjew M."/>
            <person name="Finn R."/>
            <person name="Kale V."/>
            <person name="Holt S."/>
            <person name="Cochrane G."/>
            <person name="Meng A."/>
            <person name="Brown T."/>
            <person name="Cohen L."/>
        </authorList>
    </citation>
    <scope>NUCLEOTIDE SEQUENCE</scope>
    <source>
        <strain evidence="3">FSP1.4</strain>
    </source>
</reference>
<dbReference type="InterPro" id="IPR035969">
    <property type="entry name" value="Rab-GAP_TBC_sf"/>
</dbReference>
<evidence type="ECO:0000256" key="1">
    <source>
        <dbReference type="ARBA" id="ARBA00022468"/>
    </source>
</evidence>
<feature type="domain" description="Rab-GAP TBC" evidence="2">
    <location>
        <begin position="20"/>
        <end position="210"/>
    </location>
</feature>
<dbReference type="PANTHER" id="PTHR47219">
    <property type="entry name" value="RAB GTPASE-ACTIVATING PROTEIN 1-LIKE"/>
    <property type="match status" value="1"/>
</dbReference>
<dbReference type="Gene3D" id="1.10.10.750">
    <property type="entry name" value="Ypt/Rab-GAP domain of gyp1p, domain 1"/>
    <property type="match status" value="1"/>
</dbReference>
<dbReference type="Gene3D" id="1.10.8.270">
    <property type="entry name" value="putative rabgap domain of human tbc1 domain family member 14 like domains"/>
    <property type="match status" value="1"/>
</dbReference>
<dbReference type="SUPFAM" id="SSF47923">
    <property type="entry name" value="Ypt/Rab-GAP domain of gyp1p"/>
    <property type="match status" value="2"/>
</dbReference>
<dbReference type="PANTHER" id="PTHR47219:SF9">
    <property type="entry name" value="GTPASE ACTIVATING PROTEIN AND CENTROSOME-ASSOCIATED, ISOFORM B"/>
    <property type="match status" value="1"/>
</dbReference>
<dbReference type="PROSITE" id="PS50086">
    <property type="entry name" value="TBC_RABGAP"/>
    <property type="match status" value="1"/>
</dbReference>